<feature type="region of interest" description="Disordered" evidence="1">
    <location>
        <begin position="659"/>
        <end position="736"/>
    </location>
</feature>
<evidence type="ECO:0000259" key="2">
    <source>
        <dbReference type="Pfam" id="PF01636"/>
    </source>
</evidence>
<dbReference type="Proteomes" id="UP001056012">
    <property type="component" value="Chromosome 5"/>
</dbReference>
<dbReference type="InterPro" id="IPR002575">
    <property type="entry name" value="Aminoglycoside_PTrfase"/>
</dbReference>
<feature type="region of interest" description="Disordered" evidence="1">
    <location>
        <begin position="214"/>
        <end position="347"/>
    </location>
</feature>
<dbReference type="SUPFAM" id="SSF56112">
    <property type="entry name" value="Protein kinase-like (PK-like)"/>
    <property type="match status" value="1"/>
</dbReference>
<dbReference type="VEuPathDB" id="FungiDB:yc1106_07531"/>
<feature type="region of interest" description="Disordered" evidence="1">
    <location>
        <begin position="476"/>
        <end position="512"/>
    </location>
</feature>
<dbReference type="AlphaFoldDB" id="A0A9Q9DUX1"/>
<feature type="domain" description="Aminoglycoside phosphotransferase" evidence="2">
    <location>
        <begin position="25"/>
        <end position="84"/>
    </location>
</feature>
<dbReference type="InterPro" id="IPR011009">
    <property type="entry name" value="Kinase-like_dom_sf"/>
</dbReference>
<protein>
    <recommendedName>
        <fullName evidence="2">Aminoglycoside phosphotransferase domain-containing protein</fullName>
    </recommendedName>
</protein>
<gene>
    <name evidence="3" type="ORF">yc1106_07531</name>
</gene>
<evidence type="ECO:0000313" key="3">
    <source>
        <dbReference type="EMBL" id="USP80257.1"/>
    </source>
</evidence>
<feature type="compositionally biased region" description="Low complexity" evidence="1">
    <location>
        <begin position="660"/>
        <end position="672"/>
    </location>
</feature>
<proteinExistence type="predicted"/>
<feature type="compositionally biased region" description="Basic and acidic residues" evidence="1">
    <location>
        <begin position="490"/>
        <end position="512"/>
    </location>
</feature>
<dbReference type="EMBL" id="CP089278">
    <property type="protein sequence ID" value="USP80257.1"/>
    <property type="molecule type" value="Genomic_DNA"/>
</dbReference>
<accession>A0A9Q9DUX1</accession>
<feature type="compositionally biased region" description="Polar residues" evidence="1">
    <location>
        <begin position="615"/>
        <end position="626"/>
    </location>
</feature>
<sequence>MENEPDMLSQCCGKVGLSILHRLKQLATDLPDALLRAKAAEVLSAVQRVPDYPVVLSHGDLIPTNILVDQHSWEVTGVVDWAEAEFLPLGICLYGLEHLLGYLAPSSLDTRPTWAYFEGAARLREVFWLRLYEVVPELKAREEEMRVMRDLGVLLWHGIAWDGGAIDRVVCEVRDQEELAKLRAFLRADSVIVKNQGEGNSMVSTRRSAANAILADTEEPKDTWPPSDTVHNKKRPKKAQATRNLPECPAIPPVSTFQGNTSNHDNNNLTSPIVDRVSKAPSTKTLRKKSTSATFSDRNTSESQRPAPKPLASSGSCQDPILVNENSSPPRPTVRPPKRKHADEWPAEPHEFISKGRGNMYNYVASRPALTRLPPKRSTYNTHQSHDVYKAMSERRAAEPQFNHCAFQGSVGHAFPFQVQYPLPAQPLAYQQVRRSFPPWYGQYYQYPVQPVQHYTITSQSEEMLRKESTRYIQEFSRTPAHKLTPSITDPREKKSGEAEQDNSHREFSEDSSREILATNLFSDYRIGNYPRSEPTVSQVLQSNLNSLTKHTSLLTSLLQIYPYSSDQKGLLEDIREMASIQNHYMTTWLDSTSQGSSKRKERSSDSAIGPETQPKATVNLQTAASNDKDRELRQVFAATAAIWQDGTEHGVADVFRTRSSSPPMSSAAASPTQPILSPFERSKETEKARTTSFSTAAPATRTQRAGTQPARATISPTPSSCYSPMVKISDSVARN</sequence>
<dbReference type="OrthoDB" id="5598852at2759"/>
<organism evidence="3 4">
    <name type="scientific">Curvularia clavata</name>
    <dbReference type="NCBI Taxonomy" id="95742"/>
    <lineage>
        <taxon>Eukaryota</taxon>
        <taxon>Fungi</taxon>
        <taxon>Dikarya</taxon>
        <taxon>Ascomycota</taxon>
        <taxon>Pezizomycotina</taxon>
        <taxon>Dothideomycetes</taxon>
        <taxon>Pleosporomycetidae</taxon>
        <taxon>Pleosporales</taxon>
        <taxon>Pleosporineae</taxon>
        <taxon>Pleosporaceae</taxon>
        <taxon>Curvularia</taxon>
    </lineage>
</organism>
<feature type="compositionally biased region" description="Polar residues" evidence="1">
    <location>
        <begin position="691"/>
        <end position="707"/>
    </location>
</feature>
<evidence type="ECO:0000256" key="1">
    <source>
        <dbReference type="SAM" id="MobiDB-lite"/>
    </source>
</evidence>
<keyword evidence="4" id="KW-1185">Reference proteome</keyword>
<reference evidence="3" key="1">
    <citation type="submission" date="2021-12" db="EMBL/GenBank/DDBJ databases">
        <title>Curvularia clavata genome.</title>
        <authorList>
            <person name="Cao Y."/>
        </authorList>
    </citation>
    <scope>NUCLEOTIDE SEQUENCE</scope>
    <source>
        <strain evidence="3">Yc1106</strain>
    </source>
</reference>
<feature type="compositionally biased region" description="Basic and acidic residues" evidence="1">
    <location>
        <begin position="681"/>
        <end position="690"/>
    </location>
</feature>
<dbReference type="Gene3D" id="3.90.1200.10">
    <property type="match status" value="1"/>
</dbReference>
<evidence type="ECO:0000313" key="4">
    <source>
        <dbReference type="Proteomes" id="UP001056012"/>
    </source>
</evidence>
<dbReference type="Pfam" id="PF01636">
    <property type="entry name" value="APH"/>
    <property type="match status" value="1"/>
</dbReference>
<name>A0A9Q9DUX1_CURCL</name>
<feature type="compositionally biased region" description="Polar residues" evidence="1">
    <location>
        <begin position="291"/>
        <end position="304"/>
    </location>
</feature>
<feature type="region of interest" description="Disordered" evidence="1">
    <location>
        <begin position="591"/>
        <end position="627"/>
    </location>
</feature>
<feature type="compositionally biased region" description="Polar residues" evidence="1">
    <location>
        <begin position="255"/>
        <end position="271"/>
    </location>
</feature>